<evidence type="ECO:0000256" key="1">
    <source>
        <dbReference type="ARBA" id="ARBA00004141"/>
    </source>
</evidence>
<dbReference type="PANTHER" id="PTHR37422">
    <property type="entry name" value="TEICHURONIC ACID BIOSYNTHESIS PROTEIN TUAE"/>
    <property type="match status" value="1"/>
</dbReference>
<feature type="transmembrane region" description="Helical" evidence="6">
    <location>
        <begin position="358"/>
        <end position="379"/>
    </location>
</feature>
<dbReference type="Pfam" id="PF04932">
    <property type="entry name" value="Wzy_C"/>
    <property type="match status" value="1"/>
</dbReference>
<feature type="region of interest" description="Disordered" evidence="5">
    <location>
        <begin position="472"/>
        <end position="492"/>
    </location>
</feature>
<dbReference type="PATRIC" id="fig|1177154.3.peg.1369"/>
<feature type="transmembrane region" description="Helical" evidence="6">
    <location>
        <begin position="118"/>
        <end position="144"/>
    </location>
</feature>
<evidence type="ECO:0000256" key="2">
    <source>
        <dbReference type="ARBA" id="ARBA00022692"/>
    </source>
</evidence>
<proteinExistence type="predicted"/>
<dbReference type="OrthoDB" id="5735959at2"/>
<evidence type="ECO:0000256" key="4">
    <source>
        <dbReference type="ARBA" id="ARBA00023136"/>
    </source>
</evidence>
<dbReference type="Proteomes" id="UP000029444">
    <property type="component" value="Unassembled WGS sequence"/>
</dbReference>
<feature type="transmembrane region" description="Helical" evidence="6">
    <location>
        <begin position="235"/>
        <end position="255"/>
    </location>
</feature>
<reference evidence="8 9" key="1">
    <citation type="submission" date="2012-09" db="EMBL/GenBank/DDBJ databases">
        <title>Genome Sequence of alkane-degrading Bacterium Alcanivorax sp. 19-m-6.</title>
        <authorList>
            <person name="Lai Q."/>
            <person name="Shao Z."/>
        </authorList>
    </citation>
    <scope>NUCLEOTIDE SEQUENCE [LARGE SCALE GENOMIC DNA]</scope>
    <source>
        <strain evidence="8 9">19-m-6</strain>
    </source>
</reference>
<evidence type="ECO:0000313" key="8">
    <source>
        <dbReference type="EMBL" id="KGD65452.1"/>
    </source>
</evidence>
<organism evidence="8 9">
    <name type="scientific">Alcanivorax nanhaiticus</name>
    <dbReference type="NCBI Taxonomy" id="1177154"/>
    <lineage>
        <taxon>Bacteria</taxon>
        <taxon>Pseudomonadati</taxon>
        <taxon>Pseudomonadota</taxon>
        <taxon>Gammaproteobacteria</taxon>
        <taxon>Oceanospirillales</taxon>
        <taxon>Alcanivoracaceae</taxon>
        <taxon>Alcanivorax</taxon>
    </lineage>
</organism>
<dbReference type="PANTHER" id="PTHR37422:SF13">
    <property type="entry name" value="LIPOPOLYSACCHARIDE BIOSYNTHESIS PROTEIN PA4999-RELATED"/>
    <property type="match status" value="1"/>
</dbReference>
<feature type="transmembrane region" description="Helical" evidence="6">
    <location>
        <begin position="411"/>
        <end position="431"/>
    </location>
</feature>
<dbReference type="eggNOG" id="COG3307">
    <property type="taxonomic scope" value="Bacteria"/>
</dbReference>
<evidence type="ECO:0000313" key="9">
    <source>
        <dbReference type="Proteomes" id="UP000029444"/>
    </source>
</evidence>
<feature type="transmembrane region" description="Helical" evidence="6">
    <location>
        <begin position="323"/>
        <end position="346"/>
    </location>
</feature>
<evidence type="ECO:0000256" key="6">
    <source>
        <dbReference type="SAM" id="Phobius"/>
    </source>
</evidence>
<accession>A0A095SLJ0</accession>
<dbReference type="AlphaFoldDB" id="A0A095SLJ0"/>
<evidence type="ECO:0000259" key="7">
    <source>
        <dbReference type="Pfam" id="PF04932"/>
    </source>
</evidence>
<keyword evidence="3 6" id="KW-1133">Transmembrane helix</keyword>
<feature type="transmembrane region" description="Helical" evidence="6">
    <location>
        <begin position="89"/>
        <end position="111"/>
    </location>
</feature>
<dbReference type="InterPro" id="IPR051533">
    <property type="entry name" value="WaaL-like"/>
</dbReference>
<evidence type="ECO:0000256" key="5">
    <source>
        <dbReference type="SAM" id="MobiDB-lite"/>
    </source>
</evidence>
<sequence>MTKFRFEMMWLVLALIVLSPTVDLLVNVSWHDQQRLLQIAIIGLVLIALLIEMMKGGGWPVLPVISRVGITVLAVGVAGSLWGAVSLHWAYTELALLLGLSGLFLYARLFFFRHPSCLLLLPYVSLIIAAILSVKFLAALTNAFFSGLPLHAIALLDGFNNVRWFGQFQALSLPLIASLAVSLRRTVTVSAVFVLLIVWWLGIFVGESRGAWLAVVFVMLVMALPHLGNRALLRVMLVSGGVGLVCYLVLFQLIAPKLGMHDSGREVSTLLGTSSGRSRLWLHSLLQIAERPWFGWGGMAFAGERLISEGHPHNLFMQIAYEWGLLALFGVLILLGRAFLSLFSALQGGVQEAHERAVIYALLAMLSHSMVSGVIAMPYSQTWLAILGGAVWAVCDRAHVSPVPSNRGRGWNGGLLLLLGCATFWLADVAIRDYSRLVSFEFRPGYGADGPRFWLQGGISWDDAEPSVSKKISSSVESSEDGEAGADILLEQ</sequence>
<dbReference type="GO" id="GO:0016020">
    <property type="term" value="C:membrane"/>
    <property type="evidence" value="ECO:0007669"/>
    <property type="project" value="UniProtKB-SubCell"/>
</dbReference>
<feature type="domain" description="O-antigen ligase-related" evidence="7">
    <location>
        <begin position="196"/>
        <end position="331"/>
    </location>
</feature>
<gene>
    <name evidence="8" type="ORF">Y5S_01345</name>
</gene>
<keyword evidence="4 6" id="KW-0472">Membrane</keyword>
<feature type="transmembrane region" description="Helical" evidence="6">
    <location>
        <begin position="211"/>
        <end position="228"/>
    </location>
</feature>
<protein>
    <submittedName>
        <fullName evidence="8">O-antigen polymerase</fullName>
    </submittedName>
</protein>
<dbReference type="EMBL" id="ARXV01000004">
    <property type="protein sequence ID" value="KGD65452.1"/>
    <property type="molecule type" value="Genomic_DNA"/>
</dbReference>
<comment type="subcellular location">
    <subcellularLocation>
        <location evidence="1">Membrane</location>
        <topology evidence="1">Multi-pass membrane protein</topology>
    </subcellularLocation>
</comment>
<name>A0A095SLJ0_9GAMM</name>
<keyword evidence="2 6" id="KW-0812">Transmembrane</keyword>
<dbReference type="STRING" id="1177154.Y5S_01345"/>
<dbReference type="InterPro" id="IPR007016">
    <property type="entry name" value="O-antigen_ligase-rel_domated"/>
</dbReference>
<feature type="transmembrane region" description="Helical" evidence="6">
    <location>
        <begin position="164"/>
        <end position="181"/>
    </location>
</feature>
<comment type="caution">
    <text evidence="8">The sequence shown here is derived from an EMBL/GenBank/DDBJ whole genome shotgun (WGS) entry which is preliminary data.</text>
</comment>
<feature type="transmembrane region" description="Helical" evidence="6">
    <location>
        <begin position="34"/>
        <end position="52"/>
    </location>
</feature>
<feature type="transmembrane region" description="Helical" evidence="6">
    <location>
        <begin position="64"/>
        <end position="83"/>
    </location>
</feature>
<keyword evidence="9" id="KW-1185">Reference proteome</keyword>
<feature type="transmembrane region" description="Helical" evidence="6">
    <location>
        <begin position="188"/>
        <end position="205"/>
    </location>
</feature>
<evidence type="ECO:0000256" key="3">
    <source>
        <dbReference type="ARBA" id="ARBA00022989"/>
    </source>
</evidence>